<feature type="region of interest" description="Disordered" evidence="3">
    <location>
        <begin position="1"/>
        <end position="36"/>
    </location>
</feature>
<reference evidence="6" key="1">
    <citation type="submission" date="2005-09" db="EMBL/GenBank/DDBJ databases">
        <title>Annotation of the Aspergillus terreus NIH2624 genome.</title>
        <authorList>
            <person name="Birren B.W."/>
            <person name="Lander E.S."/>
            <person name="Galagan J.E."/>
            <person name="Nusbaum C."/>
            <person name="Devon K."/>
            <person name="Henn M."/>
            <person name="Ma L.-J."/>
            <person name="Jaffe D.B."/>
            <person name="Butler J."/>
            <person name="Alvarez P."/>
            <person name="Gnerre S."/>
            <person name="Grabherr M."/>
            <person name="Kleber M."/>
            <person name="Mauceli E.W."/>
            <person name="Brockman W."/>
            <person name="Rounsley S."/>
            <person name="Young S.K."/>
            <person name="LaButti K."/>
            <person name="Pushparaj V."/>
            <person name="DeCaprio D."/>
            <person name="Crawford M."/>
            <person name="Koehrsen M."/>
            <person name="Engels R."/>
            <person name="Montgomery P."/>
            <person name="Pearson M."/>
            <person name="Howarth C."/>
            <person name="Larson L."/>
            <person name="Luoma S."/>
            <person name="White J."/>
            <person name="Alvarado L."/>
            <person name="Kodira C.D."/>
            <person name="Zeng Q."/>
            <person name="Oleary S."/>
            <person name="Yandava C."/>
            <person name="Denning D.W."/>
            <person name="Nierman W.C."/>
            <person name="Milne T."/>
            <person name="Madden K."/>
        </authorList>
    </citation>
    <scope>NUCLEOTIDE SEQUENCE [LARGE SCALE GENOMIC DNA]</scope>
    <source>
        <strain evidence="6">NIH 2624 / FGSC A1156</strain>
    </source>
</reference>
<dbReference type="GeneID" id="4316966"/>
<dbReference type="HOGENOM" id="CLU_023588_0_0_1"/>
<protein>
    <recommendedName>
        <fullName evidence="2">tRNA wybutosine-synthesizing protein 2</fullName>
        <shortName evidence="2">tRNA-yW-synthesizing protein 2</shortName>
    </recommendedName>
    <alternativeName>
        <fullName evidence="2">tRNA(Phe) (4-demethylwyosine(37)-C(7)) aminocarboxypropyltransferase</fullName>
    </alternativeName>
</protein>
<gene>
    <name evidence="5" type="ORF">ATEG_02105</name>
</gene>
<dbReference type="SUPFAM" id="SSF53335">
    <property type="entry name" value="S-adenosyl-L-methionine-dependent methyltransferases"/>
    <property type="match status" value="1"/>
</dbReference>
<dbReference type="VEuPathDB" id="FungiDB:ATEG_02105"/>
<comment type="catalytic activity">
    <reaction evidence="1">
        <text>4-demethylwyosine(37) in tRNA(Phe) + S-adenosyl-L-methionine = 4-demethyl-7-[(3S)-3-amino-3-carboxypropyl]wyosine(37) in tRNA(Phe) + S-methyl-5'-thioadenosine + H(+)</text>
        <dbReference type="Rhea" id="RHEA:36355"/>
        <dbReference type="Rhea" id="RHEA-COMP:10164"/>
        <dbReference type="Rhea" id="RHEA-COMP:10378"/>
        <dbReference type="ChEBI" id="CHEBI:15378"/>
        <dbReference type="ChEBI" id="CHEBI:17509"/>
        <dbReference type="ChEBI" id="CHEBI:59789"/>
        <dbReference type="ChEBI" id="CHEBI:64315"/>
        <dbReference type="ChEBI" id="CHEBI:73550"/>
        <dbReference type="EC" id="2.5.1.114"/>
    </reaction>
</comment>
<dbReference type="Gene3D" id="3.40.50.150">
    <property type="entry name" value="Vaccinia Virus protein VP39"/>
    <property type="match status" value="1"/>
</dbReference>
<organism evidence="5 6">
    <name type="scientific">Aspergillus terreus (strain NIH 2624 / FGSC A1156)</name>
    <dbReference type="NCBI Taxonomy" id="341663"/>
    <lineage>
        <taxon>Eukaryota</taxon>
        <taxon>Fungi</taxon>
        <taxon>Dikarya</taxon>
        <taxon>Ascomycota</taxon>
        <taxon>Pezizomycotina</taxon>
        <taxon>Eurotiomycetes</taxon>
        <taxon>Eurotiomycetidae</taxon>
        <taxon>Eurotiales</taxon>
        <taxon>Aspergillaceae</taxon>
        <taxon>Aspergillus</taxon>
        <taxon>Aspergillus subgen. Circumdati</taxon>
    </lineage>
</organism>
<evidence type="ECO:0000256" key="1">
    <source>
        <dbReference type="ARBA" id="ARBA00049400"/>
    </source>
</evidence>
<dbReference type="GO" id="GO:0102522">
    <property type="term" value="F:tRNA 4-demethylwyosine alpha-amino-alpha-carboxypropyltransferase activity"/>
    <property type="evidence" value="ECO:0007669"/>
    <property type="project" value="UniProtKB-EC"/>
</dbReference>
<dbReference type="PROSITE" id="PS51684">
    <property type="entry name" value="SAM_MT_TRM5_TYW2"/>
    <property type="match status" value="1"/>
</dbReference>
<evidence type="ECO:0000256" key="3">
    <source>
        <dbReference type="SAM" id="MobiDB-lite"/>
    </source>
</evidence>
<proteinExistence type="inferred from homology"/>
<dbReference type="GO" id="GO:0031591">
    <property type="term" value="P:wybutosine biosynthetic process"/>
    <property type="evidence" value="ECO:0007669"/>
    <property type="project" value="InterPro"/>
</dbReference>
<dbReference type="GO" id="GO:0030488">
    <property type="term" value="P:tRNA methylation"/>
    <property type="evidence" value="ECO:0007669"/>
    <property type="project" value="TreeGrafter"/>
</dbReference>
<keyword evidence="2" id="KW-0949">S-adenosyl-L-methionine</keyword>
<dbReference type="GO" id="GO:0008175">
    <property type="term" value="F:tRNA methyltransferase activity"/>
    <property type="evidence" value="ECO:0007669"/>
    <property type="project" value="TreeGrafter"/>
</dbReference>
<keyword evidence="2" id="KW-0808">Transferase</keyword>
<feature type="compositionally biased region" description="Polar residues" evidence="3">
    <location>
        <begin position="1"/>
        <end position="18"/>
    </location>
</feature>
<dbReference type="PIRSF" id="PIRSF038972">
    <property type="entry name" value="Trm12"/>
    <property type="match status" value="1"/>
</dbReference>
<keyword evidence="2" id="KW-0819">tRNA processing</keyword>
<comment type="function">
    <text evidence="2">S-adenosyl-L-methionine-dependent transferase that acts as a component of the wybutosine biosynthesis pathway. Wybutosine is a hyper modified guanosine with a tricyclic base found at the 3'-position adjacent to the anticodon of eukaryotic phenylalanine tRNA. Catalyzes the transfer of the alpha-amino-alpha-carboxypropyl (acp) group from S-adenosyl-L-methionine to the C-7 position of 4-demethylwyosine (imG-14) to produce wybutosine-86.</text>
</comment>
<dbReference type="STRING" id="341663.Q0CW29"/>
<name>Q0CW29_ASPTN</name>
<dbReference type="EMBL" id="CH476596">
    <property type="protein sequence ID" value="EAU37067.1"/>
    <property type="molecule type" value="Genomic_DNA"/>
</dbReference>
<dbReference type="InterPro" id="IPR026274">
    <property type="entry name" value="tRNA_wybutosine_synth_prot_2"/>
</dbReference>
<comment type="subcellular location">
    <subcellularLocation>
        <location evidence="2">Cytoplasm</location>
    </subcellularLocation>
</comment>
<evidence type="ECO:0000256" key="2">
    <source>
        <dbReference type="PIRNR" id="PIRNR038972"/>
    </source>
</evidence>
<dbReference type="GO" id="GO:0005737">
    <property type="term" value="C:cytoplasm"/>
    <property type="evidence" value="ECO:0007669"/>
    <property type="project" value="UniProtKB-SubCell"/>
</dbReference>
<dbReference type="OrthoDB" id="2387925at2759"/>
<accession>Q0CW29</accession>
<dbReference type="InterPro" id="IPR029063">
    <property type="entry name" value="SAM-dependent_MTases_sf"/>
</dbReference>
<keyword evidence="2" id="KW-0963">Cytoplasm</keyword>
<dbReference type="AlphaFoldDB" id="Q0CW29"/>
<dbReference type="OMA" id="FELNPWS"/>
<evidence type="ECO:0000313" key="6">
    <source>
        <dbReference type="Proteomes" id="UP000007963"/>
    </source>
</evidence>
<evidence type="ECO:0000259" key="4">
    <source>
        <dbReference type="PROSITE" id="PS51684"/>
    </source>
</evidence>
<evidence type="ECO:0000313" key="5">
    <source>
        <dbReference type="EMBL" id="EAU37067.1"/>
    </source>
</evidence>
<comment type="similarity">
    <text evidence="2">Belongs to the class I-like SAM-binding methyltransferase superfamily. TRM5/TYW2 family.</text>
</comment>
<comment type="pathway">
    <text evidence="2">tRNA modification; wybutosine-tRNA(Phe) biosynthesis.</text>
</comment>
<dbReference type="GO" id="GO:0008757">
    <property type="term" value="F:S-adenosylmethionine-dependent methyltransferase activity"/>
    <property type="evidence" value="ECO:0007669"/>
    <property type="project" value="InterPro"/>
</dbReference>
<dbReference type="UniPathway" id="UPA00375"/>
<dbReference type="InterPro" id="IPR030382">
    <property type="entry name" value="MeTrfase_TRM5/TYW2"/>
</dbReference>
<dbReference type="Proteomes" id="UP000007963">
    <property type="component" value="Unassembled WGS sequence"/>
</dbReference>
<sequence length="441" mass="49932">MDPQHSESSNPQGEVRNSNNRRHDDKRPPKKKGLNPLQRAIQDFVTHHLPPSLLSDHGVSPDALSSSFPKRFSIYEPMLLLPVNAFDTPPWSTVYKALSAEQKEALYATIARNFSRQRVTHVAINAPIVLTDMQGQENRMRSPVGLIPLYGDFGPVASGQAEDAQPTEDDFQRAFWVRTVQIRGIEQVWAPLHTMFSRGNITEKLRIMGHEGTFEGLDEPSLSGERIGDIAVVDMYAGIGYFVFSYLRRGVRRVWGWEINGWSVEGLRRGCLANGWGCKVVRIESDGSLSEPLPDLVDGLRDTDRVVVFHGDNKYAADIMREIRELMRDRQLWNSIRHVNLGLLPTSQDAWDSACKTTDVEKGGWIHVHENVDFQHTEEKKYEVTMEVARLRSQAMGLSQVIESTAICRHIEQVKTYAPGVMHCVFDIELPPRGMFSDQLM</sequence>
<dbReference type="eggNOG" id="KOG1227">
    <property type="taxonomic scope" value="Eukaryota"/>
</dbReference>
<dbReference type="RefSeq" id="XP_001211283.1">
    <property type="nucleotide sequence ID" value="XM_001211283.1"/>
</dbReference>
<dbReference type="PANTHER" id="PTHR23245">
    <property type="entry name" value="TRNA METHYLTRANSFERASE"/>
    <property type="match status" value="1"/>
</dbReference>
<feature type="domain" description="SAM-dependent methyltransferase TRM5/TYW2-type" evidence="4">
    <location>
        <begin position="107"/>
        <end position="432"/>
    </location>
</feature>
<dbReference type="PANTHER" id="PTHR23245:SF25">
    <property type="entry name" value="TRNA WYBUTOSINE-SYNTHESIZING PROTEIN 2 HOMOLOG"/>
    <property type="match status" value="1"/>
</dbReference>